<feature type="chain" id="PRO_5001918281" description="BON domain-containing protein" evidence="1">
    <location>
        <begin position="24"/>
        <end position="200"/>
    </location>
</feature>
<comment type="caution">
    <text evidence="3">The sequence shown here is derived from an EMBL/GenBank/DDBJ whole genome shotgun (WGS) entry which is preliminary data.</text>
</comment>
<dbReference type="RefSeq" id="WP_038017778.1">
    <property type="nucleotide sequence ID" value="NZ_JPKR02000004.1"/>
</dbReference>
<evidence type="ECO:0000259" key="2">
    <source>
        <dbReference type="PROSITE" id="PS50914"/>
    </source>
</evidence>
<dbReference type="EMBL" id="JPKR02000004">
    <property type="protein sequence ID" value="KGD74826.1"/>
    <property type="molecule type" value="Genomic_DNA"/>
</dbReference>
<protein>
    <recommendedName>
        <fullName evidence="2">BON domain-containing protein</fullName>
    </recommendedName>
</protein>
<evidence type="ECO:0000256" key="1">
    <source>
        <dbReference type="SAM" id="SignalP"/>
    </source>
</evidence>
<dbReference type="PROSITE" id="PS50914">
    <property type="entry name" value="BON"/>
    <property type="match status" value="2"/>
</dbReference>
<dbReference type="PANTHER" id="PTHR34606">
    <property type="entry name" value="BON DOMAIN-CONTAINING PROTEIN"/>
    <property type="match status" value="1"/>
</dbReference>
<sequence>MKRMNYFRRLLLVSLLISLNISAAELPARGQGAEKHNNPSLDLSLKSVDKFMDDSTITAKVKTVLVDDKQINSTDLSVSTTRGIVSVKGFVASHRQISRVKQLVASVKGVRQVKTELHIKPQQQTNLKSYASDTATTSEIVARLMTEKSISSRHISVTTTQGVVLLTGKVSSREQKLHAGDIAAKVSGVSAVKNQLSVGK</sequence>
<dbReference type="Proteomes" id="UP000029577">
    <property type="component" value="Unassembled WGS sequence"/>
</dbReference>
<name>A0A095TD37_9GAMM</name>
<evidence type="ECO:0000313" key="3">
    <source>
        <dbReference type="EMBL" id="KGD74826.1"/>
    </source>
</evidence>
<dbReference type="Pfam" id="PF04972">
    <property type="entry name" value="BON"/>
    <property type="match status" value="2"/>
</dbReference>
<feature type="signal peptide" evidence="1">
    <location>
        <begin position="1"/>
        <end position="23"/>
    </location>
</feature>
<evidence type="ECO:0000313" key="4">
    <source>
        <dbReference type="Proteomes" id="UP000029577"/>
    </source>
</evidence>
<proteinExistence type="predicted"/>
<dbReference type="Gene3D" id="3.30.1340.30">
    <property type="match status" value="2"/>
</dbReference>
<feature type="domain" description="BON" evidence="2">
    <location>
        <begin position="53"/>
        <end position="121"/>
    </location>
</feature>
<dbReference type="OrthoDB" id="6477610at2"/>
<dbReference type="InterPro" id="IPR014004">
    <property type="entry name" value="Transpt-assoc_nodulatn_dom_bac"/>
</dbReference>
<dbReference type="InterPro" id="IPR051686">
    <property type="entry name" value="Lipoprotein_DolP"/>
</dbReference>
<keyword evidence="1" id="KW-0732">Signal</keyword>
<organism evidence="3 4">
    <name type="scientific">Tatumella morbirosei</name>
    <dbReference type="NCBI Taxonomy" id="642227"/>
    <lineage>
        <taxon>Bacteria</taxon>
        <taxon>Pseudomonadati</taxon>
        <taxon>Pseudomonadota</taxon>
        <taxon>Gammaproteobacteria</taxon>
        <taxon>Enterobacterales</taxon>
        <taxon>Erwiniaceae</taxon>
        <taxon>Tatumella</taxon>
    </lineage>
</organism>
<accession>A0A095TD37</accession>
<gene>
    <name evidence="3" type="ORF">HA49_05835</name>
</gene>
<dbReference type="eggNOG" id="COG2823">
    <property type="taxonomic scope" value="Bacteria"/>
</dbReference>
<dbReference type="AlphaFoldDB" id="A0A095TD37"/>
<keyword evidence="4" id="KW-1185">Reference proteome</keyword>
<dbReference type="PANTHER" id="PTHR34606:SF16">
    <property type="entry name" value="BON DOMAIN-CONTAINING PROTEIN"/>
    <property type="match status" value="1"/>
</dbReference>
<dbReference type="InterPro" id="IPR007055">
    <property type="entry name" value="BON_dom"/>
</dbReference>
<dbReference type="SMART" id="SM00749">
    <property type="entry name" value="BON"/>
    <property type="match status" value="2"/>
</dbReference>
<reference evidence="3" key="1">
    <citation type="submission" date="2014-12" db="EMBL/GenBank/DDBJ databases">
        <title>The draft genome of the Tatumella morbirosei type strain, LMG23360T isolated from pineapple rot.</title>
        <authorList>
            <person name="Smits T.H."/>
            <person name="Palmer M."/>
            <person name="Venter S.N."/>
            <person name="Duffy B."/>
            <person name="Steenkamp E.T."/>
            <person name="Chan W.Y."/>
            <person name="Coutinho T.A."/>
            <person name="Coetzee M.P."/>
            <person name="De Maayer P."/>
        </authorList>
    </citation>
    <scope>NUCLEOTIDE SEQUENCE [LARGE SCALE GENOMIC DNA]</scope>
    <source>
        <strain evidence="3">LMG 23360</strain>
    </source>
</reference>
<feature type="domain" description="BON" evidence="2">
    <location>
        <begin position="132"/>
        <end position="200"/>
    </location>
</feature>
<dbReference type="STRING" id="642227.HA49_05835"/>